<protein>
    <submittedName>
        <fullName evidence="2">Uncharacterized protein</fullName>
    </submittedName>
</protein>
<keyword evidence="1" id="KW-0732">Signal</keyword>
<name>A0A8C5ZYM4_MARMA</name>
<feature type="signal peptide" evidence="1">
    <location>
        <begin position="1"/>
        <end position="19"/>
    </location>
</feature>
<evidence type="ECO:0000313" key="3">
    <source>
        <dbReference type="Proteomes" id="UP000694407"/>
    </source>
</evidence>
<sequence>VDTFLSLMLLAAFPDVTWTQEDQYLNSEAPLLLIMSSLPNIRCGALCTWRHCVAKVLGEVARRPLDFMPH</sequence>
<keyword evidence="3" id="KW-1185">Reference proteome</keyword>
<proteinExistence type="predicted"/>
<feature type="chain" id="PRO_5034453128" evidence="1">
    <location>
        <begin position="20"/>
        <end position="70"/>
    </location>
</feature>
<evidence type="ECO:0000313" key="2">
    <source>
        <dbReference type="Ensembl" id="ENSMMMP00000022068.1"/>
    </source>
</evidence>
<reference evidence="2" key="2">
    <citation type="submission" date="2025-09" db="UniProtKB">
        <authorList>
            <consortium name="Ensembl"/>
        </authorList>
    </citation>
    <scope>IDENTIFICATION</scope>
</reference>
<evidence type="ECO:0000256" key="1">
    <source>
        <dbReference type="SAM" id="SignalP"/>
    </source>
</evidence>
<organism evidence="2 3">
    <name type="scientific">Marmota marmota marmota</name>
    <name type="common">Alpine marmot</name>
    <dbReference type="NCBI Taxonomy" id="9994"/>
    <lineage>
        <taxon>Eukaryota</taxon>
        <taxon>Metazoa</taxon>
        <taxon>Chordata</taxon>
        <taxon>Craniata</taxon>
        <taxon>Vertebrata</taxon>
        <taxon>Euteleostomi</taxon>
        <taxon>Mammalia</taxon>
        <taxon>Eutheria</taxon>
        <taxon>Euarchontoglires</taxon>
        <taxon>Glires</taxon>
        <taxon>Rodentia</taxon>
        <taxon>Sciuromorpha</taxon>
        <taxon>Sciuridae</taxon>
        <taxon>Xerinae</taxon>
        <taxon>Marmotini</taxon>
        <taxon>Marmota</taxon>
    </lineage>
</organism>
<dbReference type="AlphaFoldDB" id="A0A8C5ZYM4"/>
<dbReference type="Ensembl" id="ENSMMMT00000025026.1">
    <property type="protein sequence ID" value="ENSMMMP00000022068.1"/>
    <property type="gene ID" value="ENSMMMG00000019419.1"/>
</dbReference>
<accession>A0A8C5ZYM4</accession>
<reference evidence="2" key="1">
    <citation type="submission" date="2025-08" db="UniProtKB">
        <authorList>
            <consortium name="Ensembl"/>
        </authorList>
    </citation>
    <scope>IDENTIFICATION</scope>
</reference>
<dbReference type="Proteomes" id="UP000694407">
    <property type="component" value="Unplaced"/>
</dbReference>